<dbReference type="RefSeq" id="WP_004356237.1">
    <property type="nucleotide sequence ID" value="NZ_JRNR01000066.1"/>
</dbReference>
<evidence type="ECO:0000256" key="1">
    <source>
        <dbReference type="SAM" id="SignalP"/>
    </source>
</evidence>
<dbReference type="EMBL" id="JRNR01000066">
    <property type="protein sequence ID" value="KGF48954.1"/>
    <property type="molecule type" value="Genomic_DNA"/>
</dbReference>
<dbReference type="PROSITE" id="PS51257">
    <property type="entry name" value="PROKAR_LIPOPROTEIN"/>
    <property type="match status" value="1"/>
</dbReference>
<gene>
    <name evidence="2" type="ORF">HMPREF0654_07300</name>
</gene>
<feature type="signal peptide" evidence="1">
    <location>
        <begin position="1"/>
        <end position="18"/>
    </location>
</feature>
<evidence type="ECO:0008006" key="4">
    <source>
        <dbReference type="Google" id="ProtNLM"/>
    </source>
</evidence>
<evidence type="ECO:0000313" key="3">
    <source>
        <dbReference type="Proteomes" id="UP000029538"/>
    </source>
</evidence>
<comment type="caution">
    <text evidence="2">The sequence shown here is derived from an EMBL/GenBank/DDBJ whole genome shotgun (WGS) entry which is preliminary data.</text>
</comment>
<dbReference type="AlphaFoldDB" id="A0A096CUI7"/>
<sequence>MKRFIPKTLALLAIVTLAACNDNIDFEYSDYHCNLTIDNSVHLDPTLASAMSPLSPGVFTTIKPLYKNSLYYFEFKNNQGLSSEKRFNAIDERLNSQRRVGLNNGIIVGYGNLDNPARFFAFDLQCPNCFNPSSIPIISYELSVNGAGIATCKNCKRTYNLNTGGNIVSGNSGKSMSRYRAQSGGPNGILQVY</sequence>
<protein>
    <recommendedName>
        <fullName evidence="4">Lipoprotein</fullName>
    </recommendedName>
</protein>
<evidence type="ECO:0000313" key="2">
    <source>
        <dbReference type="EMBL" id="KGF48954.1"/>
    </source>
</evidence>
<proteinExistence type="predicted"/>
<feature type="chain" id="PRO_5001918837" description="Lipoprotein" evidence="1">
    <location>
        <begin position="19"/>
        <end position="193"/>
    </location>
</feature>
<name>A0A096CUI7_9BACT</name>
<organism evidence="2 3">
    <name type="scientific">Prevotella disiens DNF00882</name>
    <dbReference type="NCBI Taxonomy" id="1401075"/>
    <lineage>
        <taxon>Bacteria</taxon>
        <taxon>Pseudomonadati</taxon>
        <taxon>Bacteroidota</taxon>
        <taxon>Bacteroidia</taxon>
        <taxon>Bacteroidales</taxon>
        <taxon>Prevotellaceae</taxon>
        <taxon>Prevotella</taxon>
    </lineage>
</organism>
<accession>A0A096CUI7</accession>
<dbReference type="GeneID" id="91081509"/>
<keyword evidence="1" id="KW-0732">Signal</keyword>
<reference evidence="2 3" key="1">
    <citation type="submission" date="2014-07" db="EMBL/GenBank/DDBJ databases">
        <authorList>
            <person name="McCorrison J."/>
            <person name="Sanka R."/>
            <person name="Torralba M."/>
            <person name="Gillis M."/>
            <person name="Haft D.H."/>
            <person name="Methe B."/>
            <person name="Sutton G."/>
            <person name="Nelson K.E."/>
        </authorList>
    </citation>
    <scope>NUCLEOTIDE SEQUENCE [LARGE SCALE GENOMIC DNA]</scope>
    <source>
        <strain evidence="2 3">DNF00882</strain>
    </source>
</reference>
<dbReference type="Proteomes" id="UP000029538">
    <property type="component" value="Unassembled WGS sequence"/>
</dbReference>